<dbReference type="Pfam" id="PF00248">
    <property type="entry name" value="Aldo_ket_red"/>
    <property type="match status" value="2"/>
</dbReference>
<evidence type="ECO:0000313" key="5">
    <source>
        <dbReference type="Proteomes" id="UP001150217"/>
    </source>
</evidence>
<dbReference type="SUPFAM" id="SSF51430">
    <property type="entry name" value="NAD(P)-linked oxidoreductase"/>
    <property type="match status" value="1"/>
</dbReference>
<dbReference type="InterPro" id="IPR036812">
    <property type="entry name" value="NAD(P)_OxRdtase_dom_sf"/>
</dbReference>
<organism evidence="4 5">
    <name type="scientific">Lentinula lateritia</name>
    <dbReference type="NCBI Taxonomy" id="40482"/>
    <lineage>
        <taxon>Eukaryota</taxon>
        <taxon>Fungi</taxon>
        <taxon>Dikarya</taxon>
        <taxon>Basidiomycota</taxon>
        <taxon>Agaricomycotina</taxon>
        <taxon>Agaricomycetes</taxon>
        <taxon>Agaricomycetidae</taxon>
        <taxon>Agaricales</taxon>
        <taxon>Marasmiineae</taxon>
        <taxon>Omphalotaceae</taxon>
        <taxon>Lentinula</taxon>
    </lineage>
</organism>
<dbReference type="EMBL" id="JANVFT010000061">
    <property type="protein sequence ID" value="KAJ4480343.1"/>
    <property type="molecule type" value="Genomic_DNA"/>
</dbReference>
<dbReference type="InterPro" id="IPR023210">
    <property type="entry name" value="NADP_OxRdtase_dom"/>
</dbReference>
<name>A0ABQ8V9J8_9AGAR</name>
<evidence type="ECO:0000256" key="2">
    <source>
        <dbReference type="ARBA" id="ARBA00038157"/>
    </source>
</evidence>
<keyword evidence="5" id="KW-1185">Reference proteome</keyword>
<sequence>MALHPAPPPPTKLGVLRVLSPNAGVHVSPFCFGGNSIGDQQNGTFRDSLSKESNFKLLDNYFDMGGNFIDTSNNYQDESSERFIGEWMEQRGIRDQIVLATKYTTNFKRGNNSIAQKANYTGNNLKSMHISVEASLKKLRTSYIDLLYVHWWDYDTSVKEVMDGLHSLVMQGKVLYLGLSDSPAWVAAQANEYARCTGKTPFVVYQGFWNILDRSFERDIIPMARSQGLALAPWGVLAQGKLRTDAEEQRRKESGENGRTMVPGQQWERNESEIKISHALEKVAGELGLGSNISAGQFRSFGLTFTFDLLRIVAIAYIMQKAPYVFPVIGGRKIEQFQENLKALDIWLSEEQVQFLEGVIPFNPGFPHNMLGDGTKPFFAMLSAMSYKKVKVQAIKPTD</sequence>
<comment type="similarity">
    <text evidence="2">Belongs to the aldo/keto reductase family. Aldo/keto reductase 2 subfamily.</text>
</comment>
<dbReference type="Proteomes" id="UP001150217">
    <property type="component" value="Unassembled WGS sequence"/>
</dbReference>
<feature type="domain" description="NADP-dependent oxidoreductase" evidence="3">
    <location>
        <begin position="31"/>
        <end position="289"/>
    </location>
</feature>
<accession>A0ABQ8V9J8</accession>
<feature type="domain" description="NADP-dependent oxidoreductase" evidence="3">
    <location>
        <begin position="312"/>
        <end position="358"/>
    </location>
</feature>
<proteinExistence type="inferred from homology"/>
<evidence type="ECO:0000313" key="4">
    <source>
        <dbReference type="EMBL" id="KAJ4480343.1"/>
    </source>
</evidence>
<gene>
    <name evidence="4" type="ORF">C8R41DRAFT_982868</name>
</gene>
<dbReference type="Gene3D" id="3.20.20.100">
    <property type="entry name" value="NADP-dependent oxidoreductase domain"/>
    <property type="match status" value="1"/>
</dbReference>
<reference evidence="4" key="1">
    <citation type="submission" date="2022-08" db="EMBL/GenBank/DDBJ databases">
        <title>A Global Phylogenomic Analysis of the Shiitake Genus Lentinula.</title>
        <authorList>
            <consortium name="DOE Joint Genome Institute"/>
            <person name="Sierra-Patev S."/>
            <person name="Min B."/>
            <person name="Naranjo-Ortiz M."/>
            <person name="Looney B."/>
            <person name="Konkel Z."/>
            <person name="Slot J.C."/>
            <person name="Sakamoto Y."/>
            <person name="Steenwyk J.L."/>
            <person name="Rokas A."/>
            <person name="Carro J."/>
            <person name="Camarero S."/>
            <person name="Ferreira P."/>
            <person name="Molpeceres G."/>
            <person name="Ruiz-Duenas F.J."/>
            <person name="Serrano A."/>
            <person name="Henrissat B."/>
            <person name="Drula E."/>
            <person name="Hughes K.W."/>
            <person name="Mata J.L."/>
            <person name="Ishikawa N.K."/>
            <person name="Vargas-Isla R."/>
            <person name="Ushijima S."/>
            <person name="Smith C.A."/>
            <person name="Ahrendt S."/>
            <person name="Andreopoulos W."/>
            <person name="He G."/>
            <person name="Labutti K."/>
            <person name="Lipzen A."/>
            <person name="Ng V."/>
            <person name="Riley R."/>
            <person name="Sandor L."/>
            <person name="Barry K."/>
            <person name="Martinez A.T."/>
            <person name="Xiao Y."/>
            <person name="Gibbons J.G."/>
            <person name="Terashima K."/>
            <person name="Grigoriev I.V."/>
            <person name="Hibbett D.S."/>
        </authorList>
    </citation>
    <scope>NUCLEOTIDE SEQUENCE</scope>
    <source>
        <strain evidence="4">RHP3577 ss4</strain>
    </source>
</reference>
<dbReference type="PANTHER" id="PTHR43364:SF7">
    <property type="entry name" value="NADP-DEPENDENT OXIDOREDUCTASE DOMAIN-CONTAINING PROTEIN-RELATED"/>
    <property type="match status" value="1"/>
</dbReference>
<evidence type="ECO:0000259" key="3">
    <source>
        <dbReference type="Pfam" id="PF00248"/>
    </source>
</evidence>
<comment type="caution">
    <text evidence="4">The sequence shown here is derived from an EMBL/GenBank/DDBJ whole genome shotgun (WGS) entry which is preliminary data.</text>
</comment>
<protein>
    <submittedName>
        <fullName evidence="4">Aldo/keto reductase</fullName>
    </submittedName>
</protein>
<dbReference type="InterPro" id="IPR050523">
    <property type="entry name" value="AKR_Detox_Biosynth"/>
</dbReference>
<keyword evidence="1" id="KW-0521">NADP</keyword>
<evidence type="ECO:0000256" key="1">
    <source>
        <dbReference type="ARBA" id="ARBA00022857"/>
    </source>
</evidence>
<dbReference type="PANTHER" id="PTHR43364">
    <property type="entry name" value="NADH-SPECIFIC METHYLGLYOXAL REDUCTASE-RELATED"/>
    <property type="match status" value="1"/>
</dbReference>